<evidence type="ECO:0000313" key="1">
    <source>
        <dbReference type="EMBL" id="WAR10126.1"/>
    </source>
</evidence>
<name>A0ABY7EMU0_MYAAR</name>
<sequence length="53" mass="5992">MVLISLRFLATGALFNPGLPLINSLSCVTHVTDVICKRMRRSIERLPAIRRIE</sequence>
<dbReference type="Proteomes" id="UP001164746">
    <property type="component" value="Chromosome 7"/>
</dbReference>
<evidence type="ECO:0000313" key="2">
    <source>
        <dbReference type="Proteomes" id="UP001164746"/>
    </source>
</evidence>
<accession>A0ABY7EMU0</accession>
<keyword evidence="2" id="KW-1185">Reference proteome</keyword>
<reference evidence="1" key="1">
    <citation type="submission" date="2022-11" db="EMBL/GenBank/DDBJ databases">
        <title>Centuries of genome instability and evolution in soft-shell clam transmissible cancer (bioRxiv).</title>
        <authorList>
            <person name="Hart S.F.M."/>
            <person name="Yonemitsu M.A."/>
            <person name="Giersch R.M."/>
            <person name="Beal B.F."/>
            <person name="Arriagada G."/>
            <person name="Davis B.W."/>
            <person name="Ostrander E.A."/>
            <person name="Goff S.P."/>
            <person name="Metzger M.J."/>
        </authorList>
    </citation>
    <scope>NUCLEOTIDE SEQUENCE</scope>
    <source>
        <strain evidence="1">MELC-2E11</strain>
        <tissue evidence="1">Siphon/mantle</tissue>
    </source>
</reference>
<proteinExistence type="predicted"/>
<gene>
    <name evidence="1" type="ORF">MAR_035202</name>
</gene>
<organism evidence="1 2">
    <name type="scientific">Mya arenaria</name>
    <name type="common">Soft-shell clam</name>
    <dbReference type="NCBI Taxonomy" id="6604"/>
    <lineage>
        <taxon>Eukaryota</taxon>
        <taxon>Metazoa</taxon>
        <taxon>Spiralia</taxon>
        <taxon>Lophotrochozoa</taxon>
        <taxon>Mollusca</taxon>
        <taxon>Bivalvia</taxon>
        <taxon>Autobranchia</taxon>
        <taxon>Heteroconchia</taxon>
        <taxon>Euheterodonta</taxon>
        <taxon>Imparidentia</taxon>
        <taxon>Neoheterodontei</taxon>
        <taxon>Myida</taxon>
        <taxon>Myoidea</taxon>
        <taxon>Myidae</taxon>
        <taxon>Mya</taxon>
    </lineage>
</organism>
<dbReference type="EMBL" id="CP111018">
    <property type="protein sequence ID" value="WAR10126.1"/>
    <property type="molecule type" value="Genomic_DNA"/>
</dbReference>
<protein>
    <submittedName>
        <fullName evidence="1">Uncharacterized protein</fullName>
    </submittedName>
</protein>